<evidence type="ECO:0000313" key="1">
    <source>
        <dbReference type="EMBL" id="MEJ8635285.1"/>
    </source>
</evidence>
<proteinExistence type="predicted"/>
<comment type="caution">
    <text evidence="1">The sequence shown here is derived from an EMBL/GenBank/DDBJ whole genome shotgun (WGS) entry which is preliminary data.</text>
</comment>
<accession>A0ACC6PUZ4</accession>
<dbReference type="Proteomes" id="UP001377168">
    <property type="component" value="Unassembled WGS sequence"/>
</dbReference>
<name>A0ACC6PUZ4_9ACTN</name>
<sequence length="46" mass="5214">MRLQARATRDRPGRVGPDTAYPVVADPRYTWGMITGTVYIPKREHG</sequence>
<keyword evidence="2" id="KW-1185">Reference proteome</keyword>
<protein>
    <submittedName>
        <fullName evidence="1">Uncharacterized protein</fullName>
    </submittedName>
</protein>
<gene>
    <name evidence="1" type="ORF">WKI67_18050</name>
</gene>
<evidence type="ECO:0000313" key="2">
    <source>
        <dbReference type="Proteomes" id="UP001377168"/>
    </source>
</evidence>
<organism evidence="1 2">
    <name type="scientific">Streptomyces achmelvichensis</name>
    <dbReference type="NCBI Taxonomy" id="3134111"/>
    <lineage>
        <taxon>Bacteria</taxon>
        <taxon>Bacillati</taxon>
        <taxon>Actinomycetota</taxon>
        <taxon>Actinomycetes</taxon>
        <taxon>Kitasatosporales</taxon>
        <taxon>Streptomycetaceae</taxon>
        <taxon>Streptomyces</taxon>
    </lineage>
</organism>
<dbReference type="EMBL" id="JBBKAJ010000022">
    <property type="protein sequence ID" value="MEJ8635285.1"/>
    <property type="molecule type" value="Genomic_DNA"/>
</dbReference>
<reference evidence="1" key="1">
    <citation type="submission" date="2024-03" db="EMBL/GenBank/DDBJ databases">
        <title>Novel Streptomyces species of biotechnological and ecological value are a feature of Machair soil.</title>
        <authorList>
            <person name="Prole J.R."/>
            <person name="Goodfellow M."/>
            <person name="Allenby N."/>
            <person name="Ward A.C."/>
        </authorList>
    </citation>
    <scope>NUCLEOTIDE SEQUENCE</scope>
    <source>
        <strain evidence="1">MS2.AVA.5</strain>
    </source>
</reference>